<dbReference type="Proteomes" id="UP001596548">
    <property type="component" value="Unassembled WGS sequence"/>
</dbReference>
<dbReference type="SUPFAM" id="SSF82607">
    <property type="entry name" value="YbaB-like"/>
    <property type="match status" value="1"/>
</dbReference>
<comment type="caution">
    <text evidence="1">The sequence shown here is derived from an EMBL/GenBank/DDBJ whole genome shotgun (WGS) entry which is preliminary data.</text>
</comment>
<protein>
    <submittedName>
        <fullName evidence="1">YbaB/EbfC family nucleoid-associated protein</fullName>
    </submittedName>
</protein>
<evidence type="ECO:0000313" key="1">
    <source>
        <dbReference type="EMBL" id="MFC7275852.1"/>
    </source>
</evidence>
<proteinExistence type="predicted"/>
<evidence type="ECO:0000313" key="2">
    <source>
        <dbReference type="Proteomes" id="UP001596548"/>
    </source>
</evidence>
<dbReference type="RefSeq" id="WP_378969431.1">
    <property type="nucleotide sequence ID" value="NZ_JBHTBJ010000011.1"/>
</dbReference>
<name>A0ABW2HU04_9ACTN</name>
<dbReference type="Gene3D" id="3.30.1310.10">
    <property type="entry name" value="Nucleoid-associated protein YbaB-like domain"/>
    <property type="match status" value="1"/>
</dbReference>
<organism evidence="1 2">
    <name type="scientific">Paractinoplanes rhizophilus</name>
    <dbReference type="NCBI Taxonomy" id="1416877"/>
    <lineage>
        <taxon>Bacteria</taxon>
        <taxon>Bacillati</taxon>
        <taxon>Actinomycetota</taxon>
        <taxon>Actinomycetes</taxon>
        <taxon>Micromonosporales</taxon>
        <taxon>Micromonosporaceae</taxon>
        <taxon>Paractinoplanes</taxon>
    </lineage>
</organism>
<gene>
    <name evidence="1" type="ORF">ACFQS1_17820</name>
</gene>
<dbReference type="EMBL" id="JBHTBJ010000011">
    <property type="protein sequence ID" value="MFC7275852.1"/>
    <property type="molecule type" value="Genomic_DNA"/>
</dbReference>
<dbReference type="InterPro" id="IPR004401">
    <property type="entry name" value="YbaB/EbfC"/>
</dbReference>
<dbReference type="InterPro" id="IPR036894">
    <property type="entry name" value="YbaB-like_sf"/>
</dbReference>
<dbReference type="Pfam" id="PF02575">
    <property type="entry name" value="YbaB_DNA_bd"/>
    <property type="match status" value="1"/>
</dbReference>
<reference evidence="2" key="1">
    <citation type="journal article" date="2019" name="Int. J. Syst. Evol. Microbiol.">
        <title>The Global Catalogue of Microorganisms (GCM) 10K type strain sequencing project: providing services to taxonomists for standard genome sequencing and annotation.</title>
        <authorList>
            <consortium name="The Broad Institute Genomics Platform"/>
            <consortium name="The Broad Institute Genome Sequencing Center for Infectious Disease"/>
            <person name="Wu L."/>
            <person name="Ma J."/>
        </authorList>
    </citation>
    <scope>NUCLEOTIDE SEQUENCE [LARGE SCALE GENOMIC DNA]</scope>
    <source>
        <strain evidence="2">XZYJT-10</strain>
    </source>
</reference>
<sequence length="135" mass="14916">MPGEMGEGSTMVAESTQEWFRGLVRETQQRFGELSRLQEEPERFRARVERDGVIVHVAPGGNLVDLRLEPSAMRLGAEELAAAILRAQREGLAEANRLYAAAVDDATGRTVDVSALVTQRIDTSALRDHAEELDR</sequence>
<accession>A0ABW2HU04</accession>
<keyword evidence="2" id="KW-1185">Reference proteome</keyword>